<evidence type="ECO:0000313" key="10">
    <source>
        <dbReference type="EMBL" id="MBB4711088.1"/>
    </source>
</evidence>
<reference evidence="10 11" key="1">
    <citation type="submission" date="2020-08" db="EMBL/GenBank/DDBJ databases">
        <title>Sequencing the genomes of 1000 actinobacteria strains.</title>
        <authorList>
            <person name="Klenk H.-P."/>
        </authorList>
    </citation>
    <scope>NUCLEOTIDE SEQUENCE [LARGE SCALE GENOMIC DNA]</scope>
    <source>
        <strain evidence="10 11">DSM 40483</strain>
    </source>
</reference>
<dbReference type="GO" id="GO:0046429">
    <property type="term" value="F:4-hydroxy-3-methylbut-2-en-1-yl diphosphate synthase activity (ferredoxin)"/>
    <property type="evidence" value="ECO:0007669"/>
    <property type="project" value="UniProtKB-UniRule"/>
</dbReference>
<dbReference type="AlphaFoldDB" id="A0A7W7DIK7"/>
<evidence type="ECO:0000259" key="9">
    <source>
        <dbReference type="Pfam" id="PF26540"/>
    </source>
</evidence>
<comment type="catalytic activity">
    <reaction evidence="7">
        <text>(2E)-4-hydroxy-3-methylbut-2-enyl diphosphate + oxidized [flavodoxin] + H2O + 2 H(+) = 2-C-methyl-D-erythritol 2,4-cyclic diphosphate + reduced [flavodoxin]</text>
        <dbReference type="Rhea" id="RHEA:43604"/>
        <dbReference type="Rhea" id="RHEA-COMP:10622"/>
        <dbReference type="Rhea" id="RHEA-COMP:10623"/>
        <dbReference type="ChEBI" id="CHEBI:15377"/>
        <dbReference type="ChEBI" id="CHEBI:15378"/>
        <dbReference type="ChEBI" id="CHEBI:57618"/>
        <dbReference type="ChEBI" id="CHEBI:58210"/>
        <dbReference type="ChEBI" id="CHEBI:58483"/>
        <dbReference type="ChEBI" id="CHEBI:128753"/>
        <dbReference type="EC" id="1.17.7.3"/>
    </reaction>
</comment>
<feature type="binding site" evidence="7">
    <location>
        <position position="281"/>
    </location>
    <ligand>
        <name>[4Fe-4S] cluster</name>
        <dbReference type="ChEBI" id="CHEBI:49883"/>
    </ligand>
</feature>
<feature type="binding site" evidence="7">
    <location>
        <position position="316"/>
    </location>
    <ligand>
        <name>[4Fe-4S] cluster</name>
        <dbReference type="ChEBI" id="CHEBI:49883"/>
    </ligand>
</feature>
<dbReference type="Gene3D" id="3.30.413.10">
    <property type="entry name" value="Sulfite Reductase Hemoprotein, domain 1"/>
    <property type="match status" value="1"/>
</dbReference>
<keyword evidence="4 7" id="KW-0408">Iron</keyword>
<keyword evidence="5 7" id="KW-0411">Iron-sulfur</keyword>
<dbReference type="InterPro" id="IPR045854">
    <property type="entry name" value="NO2/SO3_Rdtase_4Fe4S_sf"/>
</dbReference>
<name>A0A7W7DIK7_9ACTN</name>
<comment type="caution">
    <text evidence="10">The sequence shown here is derived from an EMBL/GenBank/DDBJ whole genome shotgun (WGS) entry which is preliminary data.</text>
</comment>
<comment type="pathway">
    <text evidence="7">Isoprenoid biosynthesis; isopentenyl diphosphate biosynthesis via DXP pathway; isopentenyl diphosphate from 1-deoxy-D-xylulose 5-phosphate: step 5/6.</text>
</comment>
<organism evidence="10 11">
    <name type="scientific">Streptomyces luteogriseus</name>
    <dbReference type="NCBI Taxonomy" id="68233"/>
    <lineage>
        <taxon>Bacteria</taxon>
        <taxon>Bacillati</taxon>
        <taxon>Actinomycetota</taxon>
        <taxon>Actinomycetes</taxon>
        <taxon>Kitasatosporales</taxon>
        <taxon>Streptomycetaceae</taxon>
        <taxon>Streptomyces</taxon>
    </lineage>
</organism>
<dbReference type="GO" id="GO:0016114">
    <property type="term" value="P:terpenoid biosynthetic process"/>
    <property type="evidence" value="ECO:0007669"/>
    <property type="project" value="InterPro"/>
</dbReference>
<feature type="binding site" evidence="7">
    <location>
        <position position="284"/>
    </location>
    <ligand>
        <name>[4Fe-4S] cluster</name>
        <dbReference type="ChEBI" id="CHEBI:49883"/>
    </ligand>
</feature>
<dbReference type="GO" id="GO:0005506">
    <property type="term" value="F:iron ion binding"/>
    <property type="evidence" value="ECO:0007669"/>
    <property type="project" value="InterPro"/>
</dbReference>
<dbReference type="HAMAP" id="MF_00159">
    <property type="entry name" value="IspG"/>
    <property type="match status" value="1"/>
</dbReference>
<dbReference type="EMBL" id="JACHMS010000001">
    <property type="protein sequence ID" value="MBB4711088.1"/>
    <property type="molecule type" value="Genomic_DNA"/>
</dbReference>
<evidence type="ECO:0000256" key="1">
    <source>
        <dbReference type="ARBA" id="ARBA00022485"/>
    </source>
</evidence>
<gene>
    <name evidence="7" type="primary">ispG</name>
    <name evidence="10" type="ORF">BJ965_000970</name>
</gene>
<proteinExistence type="inferred from homology"/>
<accession>A0A7W7DIK7</accession>
<evidence type="ECO:0000259" key="8">
    <source>
        <dbReference type="Pfam" id="PF04551"/>
    </source>
</evidence>
<dbReference type="InterPro" id="IPR016425">
    <property type="entry name" value="IspG_bac"/>
</dbReference>
<comment type="cofactor">
    <cofactor evidence="7">
        <name>[4Fe-4S] cluster</name>
        <dbReference type="ChEBI" id="CHEBI:49883"/>
    </cofactor>
    <text evidence="7">Binds 1 [4Fe-4S] cluster.</text>
</comment>
<evidence type="ECO:0000256" key="2">
    <source>
        <dbReference type="ARBA" id="ARBA00022723"/>
    </source>
</evidence>
<evidence type="ECO:0000256" key="6">
    <source>
        <dbReference type="ARBA" id="ARBA00023229"/>
    </source>
</evidence>
<dbReference type="EC" id="1.17.7.3" evidence="7"/>
<keyword evidence="6 7" id="KW-0414">Isoprene biosynthesis</keyword>
<feature type="domain" description="IspG C-terminal" evidence="9">
    <location>
        <begin position="277"/>
        <end position="363"/>
    </location>
</feature>
<evidence type="ECO:0000256" key="3">
    <source>
        <dbReference type="ARBA" id="ARBA00023002"/>
    </source>
</evidence>
<dbReference type="PIRSF" id="PIRSF004640">
    <property type="entry name" value="IspG"/>
    <property type="match status" value="1"/>
</dbReference>
<dbReference type="RefSeq" id="WP_184907498.1">
    <property type="nucleotide sequence ID" value="NZ_JACHMS010000001.1"/>
</dbReference>
<dbReference type="Pfam" id="PF26540">
    <property type="entry name" value="GcpE_C"/>
    <property type="match status" value="1"/>
</dbReference>
<keyword evidence="2 7" id="KW-0479">Metal-binding</keyword>
<feature type="domain" description="IspG TIM-barrel" evidence="8">
    <location>
        <begin position="23"/>
        <end position="262"/>
    </location>
</feature>
<dbReference type="InterPro" id="IPR004588">
    <property type="entry name" value="IspG_bac-typ"/>
</dbReference>
<sequence>MTAIELGVPEVPLRPIAERRVSRRIQVGPVAVGGGALVSVQSMTTTRTSDIGATLQQIAELTASGCQIVRVACPTQDDADALATIARKSQIPVIADIHFQPKYVFAAIEAGCAAVRVNPGNIKQFDDRIKEIAQAAKDHGTPIRIGVNAGSLDRRLLQKYGRATPEALVESALWEASLFEEHGFRDIKISVKHNDPVVMIEAYSQLAEQCDYPLHLGVTEAGPAFQGTIKSAVAFGALLSRGIGDTIRVSLSAPPAEEVKVGIQILQSLGLKERRLEIVSCPSCGRAQVDVYKLAEEVTAGLDGMEVPLRVAVMGCVVNGPGEAREADLGVASGNGKGQIFVKGEVIKTVPESKIVETLIEEAMKIAEQMEQDGVGSGEPAVTVS</sequence>
<dbReference type="SUPFAM" id="SSF56014">
    <property type="entry name" value="Nitrite and sulphite reductase 4Fe-4S domain-like"/>
    <property type="match status" value="1"/>
</dbReference>
<dbReference type="UniPathway" id="UPA00056">
    <property type="reaction ID" value="UER00096"/>
</dbReference>
<dbReference type="Proteomes" id="UP000565089">
    <property type="component" value="Unassembled WGS sequence"/>
</dbReference>
<dbReference type="GO" id="GO:0051539">
    <property type="term" value="F:4 iron, 4 sulfur cluster binding"/>
    <property type="evidence" value="ECO:0007669"/>
    <property type="project" value="UniProtKB-UniRule"/>
</dbReference>
<protein>
    <recommendedName>
        <fullName evidence="7">4-hydroxy-3-methylbut-2-en-1-yl diphosphate synthase (flavodoxin)</fullName>
        <ecNumber evidence="7">1.17.7.3</ecNumber>
    </recommendedName>
    <alternativeName>
        <fullName evidence="7">1-hydroxy-2-methyl-2-(E)-butenyl 4-diphosphate synthase</fullName>
    </alternativeName>
</protein>
<evidence type="ECO:0000313" key="11">
    <source>
        <dbReference type="Proteomes" id="UP000565089"/>
    </source>
</evidence>
<dbReference type="PANTHER" id="PTHR30454">
    <property type="entry name" value="4-HYDROXY-3-METHYLBUT-2-EN-1-YL DIPHOSPHATE SYNTHASE"/>
    <property type="match status" value="1"/>
</dbReference>
<dbReference type="Gene3D" id="3.20.20.20">
    <property type="entry name" value="Dihydropteroate synthase-like"/>
    <property type="match status" value="1"/>
</dbReference>
<evidence type="ECO:0000256" key="5">
    <source>
        <dbReference type="ARBA" id="ARBA00023014"/>
    </source>
</evidence>
<dbReference type="InterPro" id="IPR058578">
    <property type="entry name" value="IspG_TIM"/>
</dbReference>
<keyword evidence="11" id="KW-1185">Reference proteome</keyword>
<comment type="similarity">
    <text evidence="7">Belongs to the IspG family.</text>
</comment>
<feature type="binding site" evidence="7">
    <location>
        <position position="323"/>
    </location>
    <ligand>
        <name>[4Fe-4S] cluster</name>
        <dbReference type="ChEBI" id="CHEBI:49883"/>
    </ligand>
</feature>
<dbReference type="InterPro" id="IPR058579">
    <property type="entry name" value="IspG_C"/>
</dbReference>
<keyword evidence="3 7" id="KW-0560">Oxidoreductase</keyword>
<dbReference type="GeneID" id="95792997"/>
<dbReference type="FunFam" id="3.30.413.10:FF:000001">
    <property type="entry name" value="4-hydroxy-3-methylbut-2-en-1-yl diphosphate synthase (flavodoxin)"/>
    <property type="match status" value="1"/>
</dbReference>
<comment type="function">
    <text evidence="7">Converts 2C-methyl-D-erythritol 2,4-cyclodiphosphate (ME-2,4cPP) into 1-hydroxy-2-methyl-2-(E)-butenyl 4-diphosphate.</text>
</comment>
<dbReference type="Pfam" id="PF04551">
    <property type="entry name" value="GcpE"/>
    <property type="match status" value="1"/>
</dbReference>
<evidence type="ECO:0000256" key="7">
    <source>
        <dbReference type="HAMAP-Rule" id="MF_00159"/>
    </source>
</evidence>
<dbReference type="GO" id="GO:0141197">
    <property type="term" value="F:4-hydroxy-3-methylbut-2-enyl-diphosphate synthase activity (flavodoxin)"/>
    <property type="evidence" value="ECO:0007669"/>
    <property type="project" value="UniProtKB-EC"/>
</dbReference>
<dbReference type="GO" id="GO:0019288">
    <property type="term" value="P:isopentenyl diphosphate biosynthetic process, methylerythritol 4-phosphate pathway"/>
    <property type="evidence" value="ECO:0007669"/>
    <property type="project" value="UniProtKB-UniRule"/>
</dbReference>
<dbReference type="InterPro" id="IPR011005">
    <property type="entry name" value="Dihydropteroate_synth-like_sf"/>
</dbReference>
<evidence type="ECO:0000256" key="4">
    <source>
        <dbReference type="ARBA" id="ARBA00023004"/>
    </source>
</evidence>
<dbReference type="FunFam" id="3.20.20.20:FF:000003">
    <property type="entry name" value="4-hydroxy-3-methylbut-2-en-1-yl diphosphate synthase (flavodoxin)"/>
    <property type="match status" value="1"/>
</dbReference>
<dbReference type="SUPFAM" id="SSF51717">
    <property type="entry name" value="Dihydropteroate synthetase-like"/>
    <property type="match status" value="1"/>
</dbReference>
<dbReference type="PANTHER" id="PTHR30454:SF0">
    <property type="entry name" value="4-HYDROXY-3-METHYLBUT-2-EN-1-YL DIPHOSPHATE SYNTHASE (FERREDOXIN), CHLOROPLASTIC"/>
    <property type="match status" value="1"/>
</dbReference>
<dbReference type="NCBIfam" id="TIGR00612">
    <property type="entry name" value="ispG_gcpE"/>
    <property type="match status" value="1"/>
</dbReference>
<dbReference type="NCBIfam" id="NF001540">
    <property type="entry name" value="PRK00366.1"/>
    <property type="match status" value="1"/>
</dbReference>
<keyword evidence="1 7" id="KW-0004">4Fe-4S</keyword>
<dbReference type="CDD" id="cd00945">
    <property type="entry name" value="Aldolase_Class_I"/>
    <property type="match status" value="1"/>
</dbReference>